<name>A0A1H5WHB9_9PSEU</name>
<dbReference type="GO" id="GO:0016301">
    <property type="term" value="F:kinase activity"/>
    <property type="evidence" value="ECO:0007669"/>
    <property type="project" value="UniProtKB-KW"/>
</dbReference>
<keyword evidence="1" id="KW-0418">Kinase</keyword>
<reference evidence="3 4" key="1">
    <citation type="submission" date="2016-10" db="EMBL/GenBank/DDBJ databases">
        <authorList>
            <person name="Varghese N."/>
            <person name="Submissions S."/>
        </authorList>
    </citation>
    <scope>NUCLEOTIDE SEQUENCE [LARGE SCALE GENOMIC DNA]</scope>
    <source>
        <strain evidence="4">ATCC 20501</strain>
        <strain evidence="2 3">CGMCC 4.3529</strain>
    </source>
</reference>
<evidence type="ECO:0000313" key="3">
    <source>
        <dbReference type="Proteomes" id="UP000199690"/>
    </source>
</evidence>
<protein>
    <submittedName>
        <fullName evidence="1">Adenylylsulfate kinase</fullName>
    </submittedName>
</protein>
<dbReference type="Proteomes" id="UP000199690">
    <property type="component" value="Unassembled WGS sequence"/>
</dbReference>
<keyword evidence="1" id="KW-0808">Transferase</keyword>
<dbReference type="EMBL" id="FNVB01000002">
    <property type="protein sequence ID" value="SEF98864.1"/>
    <property type="molecule type" value="Genomic_DNA"/>
</dbReference>
<dbReference type="RefSeq" id="WP_218161595.1">
    <property type="nucleotide sequence ID" value="NZ_FNVB01000002.1"/>
</dbReference>
<reference evidence="1" key="2">
    <citation type="submission" date="2016-10" db="EMBL/GenBank/DDBJ databases">
        <authorList>
            <person name="de Groot N.N."/>
        </authorList>
    </citation>
    <scope>NUCLEOTIDE SEQUENCE [LARGE SCALE GENOMIC DNA]</scope>
    <source>
        <strain evidence="1">ATCC 20501</strain>
    </source>
</reference>
<proteinExistence type="predicted"/>
<gene>
    <name evidence="1" type="ORF">SAMN02982929_01186</name>
    <name evidence="2" type="ORF">SAMN05216506_106159</name>
</gene>
<organism evidence="1 4">
    <name type="scientific">Saccharopolyspora kobensis</name>
    <dbReference type="NCBI Taxonomy" id="146035"/>
    <lineage>
        <taxon>Bacteria</taxon>
        <taxon>Bacillati</taxon>
        <taxon>Actinomycetota</taxon>
        <taxon>Actinomycetes</taxon>
        <taxon>Pseudonocardiales</taxon>
        <taxon>Pseudonocardiaceae</taxon>
        <taxon>Saccharopolyspora</taxon>
    </lineage>
</organism>
<dbReference type="SUPFAM" id="SSF52540">
    <property type="entry name" value="P-loop containing nucleoside triphosphate hydrolases"/>
    <property type="match status" value="2"/>
</dbReference>
<accession>A0A1H5WHB9</accession>
<dbReference type="Gene3D" id="3.40.50.300">
    <property type="entry name" value="P-loop containing nucleotide triphosphate hydrolases"/>
    <property type="match status" value="2"/>
</dbReference>
<evidence type="ECO:0000313" key="1">
    <source>
        <dbReference type="EMBL" id="SEF98864.1"/>
    </source>
</evidence>
<sequence>MADTPDIADHSQIPVLWVCGPPGVGKTTVAWEIRSRLIREGVDAGFVDIDQLGMCFPEPAGDPGRYRMKTANLRSVVAHFQAAGARCVIVSGVLDAARGVEAEEIPQARLSLCRLRADHDELAQRFRARQGENAPVTEMLREAEALDAGNVAGTCVDTTGRTIGETAELVRQRCGFRPARQANGQPRAPRRSTTADGAVLWLCGADGVGKSATGFAVYQQTLHAGHTAAYVDLDQLAFCGPPGDHRLKAANLAALWETYHAAGARHLVITGPAEDAAAVKTYTEALPGAAFTVCRLHAAADQLAHRIALRGKGEGWPQPGDPLTGLPPEQLRRIAEAAAARADSLEHAGLGDLRVDTTTSTAQQAAEEVIARTGWAAPAEVPLP</sequence>
<evidence type="ECO:0000313" key="4">
    <source>
        <dbReference type="Proteomes" id="UP000236729"/>
    </source>
</evidence>
<dbReference type="Proteomes" id="UP000236729">
    <property type="component" value="Unassembled WGS sequence"/>
</dbReference>
<dbReference type="InterPro" id="IPR027417">
    <property type="entry name" value="P-loop_NTPase"/>
</dbReference>
<keyword evidence="3" id="KW-1185">Reference proteome</keyword>
<evidence type="ECO:0000313" key="2">
    <source>
        <dbReference type="EMBL" id="SFD75744.1"/>
    </source>
</evidence>
<dbReference type="AlphaFoldDB" id="A0A1H5WHB9"/>
<dbReference type="Pfam" id="PF13238">
    <property type="entry name" value="AAA_18"/>
    <property type="match status" value="1"/>
</dbReference>
<accession>A0A1I1UYH8</accession>
<dbReference type="EMBL" id="FOME01000006">
    <property type="protein sequence ID" value="SFD75744.1"/>
    <property type="molecule type" value="Genomic_DNA"/>
</dbReference>